<protein>
    <submittedName>
        <fullName evidence="2">KinB signaling pathway activation protein</fullName>
    </submittedName>
</protein>
<dbReference type="AlphaFoldDB" id="A0A1G8Y9I9"/>
<dbReference type="Proteomes" id="UP000182836">
    <property type="component" value="Unassembled WGS sequence"/>
</dbReference>
<dbReference type="GO" id="GO:0045881">
    <property type="term" value="P:positive regulation of sporulation resulting in formation of a cellular spore"/>
    <property type="evidence" value="ECO:0007669"/>
    <property type="project" value="InterPro"/>
</dbReference>
<accession>A0A1G8Y9I9</accession>
<name>A0A1G8Y9I9_ANEMI</name>
<dbReference type="SMART" id="SM01251">
    <property type="entry name" value="KbaA"/>
    <property type="match status" value="1"/>
</dbReference>
<feature type="transmembrane region" description="Helical" evidence="1">
    <location>
        <begin position="115"/>
        <end position="134"/>
    </location>
</feature>
<sequence>MMAGLAIMANARNCWFFYRAVGTIIKGEKEHGGISVTLRKWSFLFYTTLLIGAVGAIISGSLIGQEQLDGGFANFGMALIGSLLAGLMFSVVSQMGFFAYLTLNYLALSVFRRKSLWTGIQVILIAFVFVDFVVLRHDIFAKHEPMLTYIWLPLGLLAYATVVAYFKVRATNASAWIPTIFFIFVVTILEWIPALRENNPKSMIMMIVPLLLCNTWQIMQLHRILQKNESPAK</sequence>
<evidence type="ECO:0000256" key="1">
    <source>
        <dbReference type="SAM" id="Phobius"/>
    </source>
</evidence>
<evidence type="ECO:0000313" key="3">
    <source>
        <dbReference type="Proteomes" id="UP000182836"/>
    </source>
</evidence>
<reference evidence="2 3" key="1">
    <citation type="submission" date="2016-10" db="EMBL/GenBank/DDBJ databases">
        <authorList>
            <person name="de Groot N.N."/>
        </authorList>
    </citation>
    <scope>NUCLEOTIDE SEQUENCE [LARGE SCALE GENOMIC DNA]</scope>
    <source>
        <strain evidence="2 3">DSM 2895</strain>
    </source>
</reference>
<feature type="transmembrane region" description="Helical" evidence="1">
    <location>
        <begin position="75"/>
        <end position="103"/>
    </location>
</feature>
<proteinExistence type="predicted"/>
<keyword evidence="1" id="KW-0472">Membrane</keyword>
<dbReference type="InterPro" id="IPR024164">
    <property type="entry name" value="KinB-signalling_activ"/>
</dbReference>
<feature type="transmembrane region" description="Helical" evidence="1">
    <location>
        <begin position="43"/>
        <end position="63"/>
    </location>
</feature>
<feature type="transmembrane region" description="Helical" evidence="1">
    <location>
        <begin position="173"/>
        <end position="192"/>
    </location>
</feature>
<keyword evidence="1" id="KW-0812">Transmembrane</keyword>
<evidence type="ECO:0000313" key="2">
    <source>
        <dbReference type="EMBL" id="SDJ98875.1"/>
    </source>
</evidence>
<organism evidence="2 3">
    <name type="scientific">Aneurinibacillus migulanus</name>
    <name type="common">Bacillus migulanus</name>
    <dbReference type="NCBI Taxonomy" id="47500"/>
    <lineage>
        <taxon>Bacteria</taxon>
        <taxon>Bacillati</taxon>
        <taxon>Bacillota</taxon>
        <taxon>Bacilli</taxon>
        <taxon>Bacillales</taxon>
        <taxon>Paenibacillaceae</taxon>
        <taxon>Aneurinibacillus group</taxon>
        <taxon>Aneurinibacillus</taxon>
    </lineage>
</organism>
<dbReference type="PIRSF" id="PIRSF029886">
    <property type="entry name" value="KBAA"/>
    <property type="match status" value="1"/>
</dbReference>
<feature type="transmembrane region" description="Helical" evidence="1">
    <location>
        <begin position="146"/>
        <end position="166"/>
    </location>
</feature>
<gene>
    <name evidence="2" type="ORF">SAMN04487909_1354</name>
</gene>
<keyword evidence="1" id="KW-1133">Transmembrane helix</keyword>
<dbReference type="Pfam" id="PF14089">
    <property type="entry name" value="KbaA"/>
    <property type="match status" value="1"/>
</dbReference>
<dbReference type="EMBL" id="FNED01000035">
    <property type="protein sequence ID" value="SDJ98875.1"/>
    <property type="molecule type" value="Genomic_DNA"/>
</dbReference>